<protein>
    <recommendedName>
        <fullName evidence="1">DUF4283 domain-containing protein</fullName>
    </recommendedName>
</protein>
<dbReference type="Proteomes" id="UP000195402">
    <property type="component" value="Unassembled WGS sequence"/>
</dbReference>
<dbReference type="PANTHER" id="PTHR31286">
    <property type="entry name" value="GLYCINE-RICH CELL WALL STRUCTURAL PROTEIN 1.8-LIKE"/>
    <property type="match status" value="1"/>
</dbReference>
<evidence type="ECO:0000313" key="2">
    <source>
        <dbReference type="EMBL" id="OVA10390.1"/>
    </source>
</evidence>
<dbReference type="AlphaFoldDB" id="A0A200QIR5"/>
<evidence type="ECO:0000313" key="3">
    <source>
        <dbReference type="Proteomes" id="UP000195402"/>
    </source>
</evidence>
<proteinExistence type="predicted"/>
<dbReference type="InterPro" id="IPR025558">
    <property type="entry name" value="DUF4283"/>
</dbReference>
<dbReference type="OMA" id="SSFARIC"/>
<reference evidence="2 3" key="1">
    <citation type="journal article" date="2017" name="Mol. Plant">
        <title>The Genome of Medicinal Plant Macleaya cordata Provides New Insights into Benzylisoquinoline Alkaloids Metabolism.</title>
        <authorList>
            <person name="Liu X."/>
            <person name="Liu Y."/>
            <person name="Huang P."/>
            <person name="Ma Y."/>
            <person name="Qing Z."/>
            <person name="Tang Q."/>
            <person name="Cao H."/>
            <person name="Cheng P."/>
            <person name="Zheng Y."/>
            <person name="Yuan Z."/>
            <person name="Zhou Y."/>
            <person name="Liu J."/>
            <person name="Tang Z."/>
            <person name="Zhuo Y."/>
            <person name="Zhang Y."/>
            <person name="Yu L."/>
            <person name="Huang J."/>
            <person name="Yang P."/>
            <person name="Peng Q."/>
            <person name="Zhang J."/>
            <person name="Jiang W."/>
            <person name="Zhang Z."/>
            <person name="Lin K."/>
            <person name="Ro D.K."/>
            <person name="Chen X."/>
            <person name="Xiong X."/>
            <person name="Shang Y."/>
            <person name="Huang S."/>
            <person name="Zeng J."/>
        </authorList>
    </citation>
    <scope>NUCLEOTIDE SEQUENCE [LARGE SCALE GENOMIC DNA]</scope>
    <source>
        <strain evidence="3">cv. BLH2017</strain>
        <tissue evidence="2">Root</tissue>
    </source>
</reference>
<evidence type="ECO:0000259" key="1">
    <source>
        <dbReference type="Pfam" id="PF14111"/>
    </source>
</evidence>
<organism evidence="2 3">
    <name type="scientific">Macleaya cordata</name>
    <name type="common">Five-seeded plume-poppy</name>
    <name type="synonym">Bocconia cordata</name>
    <dbReference type="NCBI Taxonomy" id="56857"/>
    <lineage>
        <taxon>Eukaryota</taxon>
        <taxon>Viridiplantae</taxon>
        <taxon>Streptophyta</taxon>
        <taxon>Embryophyta</taxon>
        <taxon>Tracheophyta</taxon>
        <taxon>Spermatophyta</taxon>
        <taxon>Magnoliopsida</taxon>
        <taxon>Ranunculales</taxon>
        <taxon>Papaveraceae</taxon>
        <taxon>Papaveroideae</taxon>
        <taxon>Macleaya</taxon>
    </lineage>
</organism>
<dbReference type="EMBL" id="MVGT01001959">
    <property type="protein sequence ID" value="OVA10390.1"/>
    <property type="molecule type" value="Genomic_DNA"/>
</dbReference>
<dbReference type="InterPro" id="IPR040256">
    <property type="entry name" value="At4g02000-like"/>
</dbReference>
<name>A0A200QIR5_MACCD</name>
<dbReference type="STRING" id="56857.A0A200QIR5"/>
<comment type="caution">
    <text evidence="2">The sequence shown here is derived from an EMBL/GenBank/DDBJ whole genome shotgun (WGS) entry which is preliminary data.</text>
</comment>
<gene>
    <name evidence="2" type="ORF">BVC80_1655g6</name>
</gene>
<accession>A0A200QIR5</accession>
<sequence>MVEKIWGVEGKISVFPMETGYFLFRFSCVEDKIRVLESSDLWHYKHRPLVLREWDWKLKFDNYEMKSIPVWVKIYNLPLFLWSSSFFSKLGSGLGIPLYVDQKTKNRERLAYAMLCIEVNASKPLPASLNISVTGVDYQLNLEYEWRPLRCANYCTFRHIKSNLLPKYVSSKDLILFCLVLISLYGGYLQMK</sequence>
<dbReference type="Pfam" id="PF14111">
    <property type="entry name" value="DUF4283"/>
    <property type="match status" value="1"/>
</dbReference>
<dbReference type="PANTHER" id="PTHR31286:SF180">
    <property type="entry name" value="OS10G0362600 PROTEIN"/>
    <property type="match status" value="1"/>
</dbReference>
<dbReference type="InParanoid" id="A0A200QIR5"/>
<dbReference type="OrthoDB" id="1937160at2759"/>
<keyword evidence="3" id="KW-1185">Reference proteome</keyword>
<feature type="domain" description="DUF4283" evidence="1">
    <location>
        <begin position="2"/>
        <end position="60"/>
    </location>
</feature>